<dbReference type="Pfam" id="PF08386">
    <property type="entry name" value="Abhydrolase_4"/>
    <property type="match status" value="1"/>
</dbReference>
<dbReference type="SUPFAM" id="SSF53474">
    <property type="entry name" value="alpha/beta-Hydrolases"/>
    <property type="match status" value="1"/>
</dbReference>
<dbReference type="AlphaFoldDB" id="A0A2K8PQG7"/>
<gene>
    <name evidence="3" type="primary">caeA9</name>
    <name evidence="3" type="ORF">SLAV_36065</name>
</gene>
<dbReference type="Gene3D" id="3.40.50.1820">
    <property type="entry name" value="alpha/beta hydrolase"/>
    <property type="match status" value="1"/>
</dbReference>
<dbReference type="GO" id="GO:0016787">
    <property type="term" value="F:hydrolase activity"/>
    <property type="evidence" value="ECO:0007669"/>
    <property type="project" value="UniProtKB-KW"/>
</dbReference>
<dbReference type="EMBL" id="CP024985">
    <property type="protein sequence ID" value="ATZ28981.1"/>
    <property type="molecule type" value="Genomic_DNA"/>
</dbReference>
<proteinExistence type="inferred from homology"/>
<evidence type="ECO:0000313" key="4">
    <source>
        <dbReference type="Proteomes" id="UP000231791"/>
    </source>
</evidence>
<dbReference type="InterPro" id="IPR029058">
    <property type="entry name" value="AB_hydrolase_fold"/>
</dbReference>
<sequence>MTTTMTRRRGYAGWTAAALSALLVLPAVPALAQPGQPTRPQAYAAGPIVWRACADADFKGMQCGSVRVPVDWSRPASGSLSLAVVRRPADDTAHRQGTLLLNDGAGGSSIEQLRLAIRAELPGFAEDMTQKFDLVAVDPRGVGHSTPIVCGAEPKPAGISHFPQDQAAFDALVAHNRTFAEDCLRRNGPLVSRVDLTSTARDFEAVRTGLGEQRLNWYGIHYSTLLGRTYAALFPGRLRTMLLDTALDDTGSPLERAVREAASAETAFNRFAAWCAASTDCALHGKDAAAEYDALVARADREPVRTGSSAHRPLTGEDIREATQDFLTLTYPTWPELARAIVKASQEGDASLFTHDPDDTLDPVQVQVPACLDNARPVRDFAELSRLRAELARVSPHLGGAVRSYKALAGCLGWPVPAAPVKAGPPVAGAPPALVLQSTHQALAPYEAGPALAAQLPGSVVLAREGDDYSMFLVSKCARKAANLYLTTLALPAPGTTCTI</sequence>
<dbReference type="PANTHER" id="PTHR43248:SF25">
    <property type="entry name" value="AB HYDROLASE-1 DOMAIN-CONTAINING PROTEIN-RELATED"/>
    <property type="match status" value="1"/>
</dbReference>
<keyword evidence="2 3" id="KW-0378">Hydrolase</keyword>
<dbReference type="InterPro" id="IPR013595">
    <property type="entry name" value="Pept_S33_TAP-like_C"/>
</dbReference>
<dbReference type="Proteomes" id="UP000231791">
    <property type="component" value="Chromosome"/>
</dbReference>
<accession>A0A2K8PQG7</accession>
<dbReference type="RefSeq" id="WP_234333804.1">
    <property type="nucleotide sequence ID" value="NZ_CP024985.1"/>
</dbReference>
<comment type="similarity">
    <text evidence="1">Belongs to the peptidase S33 family.</text>
</comment>
<dbReference type="PANTHER" id="PTHR43248">
    <property type="entry name" value="2-SUCCINYL-6-HYDROXY-2,4-CYCLOHEXADIENE-1-CARBOXYLATE SYNTHASE"/>
    <property type="match status" value="1"/>
</dbReference>
<reference evidence="3 4" key="1">
    <citation type="submission" date="2017-11" db="EMBL/GenBank/DDBJ databases">
        <title>Complete genome sequence of Streptomyces lavendulae subsp. lavendulae CCM 3239 (formerly 'Streptomyces aureofaciens CCM 3239'), the producer of the angucycline-type antibiotic auricin.</title>
        <authorList>
            <person name="Busche T."/>
            <person name="Novakova R."/>
            <person name="Al'Dilaimi A."/>
            <person name="Homerova D."/>
            <person name="Feckova L."/>
            <person name="Rezuchova B."/>
            <person name="Mingyar E."/>
            <person name="Csolleiova D."/>
            <person name="Bekeova C."/>
            <person name="Winkler A."/>
            <person name="Sevcikova B."/>
            <person name="Kalinowski J."/>
            <person name="Kormanec J."/>
            <person name="Ruckert C."/>
        </authorList>
    </citation>
    <scope>NUCLEOTIDE SEQUENCE [LARGE SCALE GENOMIC DNA]</scope>
    <source>
        <strain evidence="3 4">CCM 3239</strain>
    </source>
</reference>
<name>A0A2K8PQG7_STRLA</name>
<evidence type="ECO:0000256" key="2">
    <source>
        <dbReference type="ARBA" id="ARBA00022801"/>
    </source>
</evidence>
<dbReference type="GeneID" id="49388182"/>
<dbReference type="InterPro" id="IPR000073">
    <property type="entry name" value="AB_hydrolase_1"/>
</dbReference>
<dbReference type="InterPro" id="IPR051601">
    <property type="entry name" value="Serine_prot/Carboxylest_S33"/>
</dbReference>
<keyword evidence="4" id="KW-1185">Reference proteome</keyword>
<organism evidence="3 4">
    <name type="scientific">Streptomyces lavendulae subsp. lavendulae</name>
    <dbReference type="NCBI Taxonomy" id="58340"/>
    <lineage>
        <taxon>Bacteria</taxon>
        <taxon>Bacillati</taxon>
        <taxon>Actinomycetota</taxon>
        <taxon>Actinomycetes</taxon>
        <taxon>Kitasatosporales</taxon>
        <taxon>Streptomycetaceae</taxon>
        <taxon>Streptomyces</taxon>
    </lineage>
</organism>
<evidence type="ECO:0000256" key="1">
    <source>
        <dbReference type="ARBA" id="ARBA00010088"/>
    </source>
</evidence>
<protein>
    <submittedName>
        <fullName evidence="3">Carboxylesterase A</fullName>
        <ecNumber evidence="3">3.1.1.-</ecNumber>
    </submittedName>
</protein>
<dbReference type="EC" id="3.1.1.-" evidence="3"/>
<evidence type="ECO:0000313" key="3">
    <source>
        <dbReference type="EMBL" id="ATZ28981.1"/>
    </source>
</evidence>
<dbReference type="KEGG" id="slx:SLAV_36065"/>
<dbReference type="Pfam" id="PF00561">
    <property type="entry name" value="Abhydrolase_1"/>
    <property type="match status" value="1"/>
</dbReference>